<proteinExistence type="predicted"/>
<feature type="transmembrane region" description="Helical" evidence="1">
    <location>
        <begin position="66"/>
        <end position="82"/>
    </location>
</feature>
<feature type="transmembrane region" description="Helical" evidence="1">
    <location>
        <begin position="94"/>
        <end position="111"/>
    </location>
</feature>
<evidence type="ECO:0000313" key="2">
    <source>
        <dbReference type="EMBL" id="MBC5668748.1"/>
    </source>
</evidence>
<sequence>MIEIIKIYNQIHGDILLMIIKIIIGTLLIVNEKYISRRFKYSVIVIYFGMMLGCFIPGYLDFSVKGIFLGTIVGLILGCIIAKYHKTDHIANSLFLLIYFYEIIGCIFYIFNINFSEILGVYNYDIDYKTIYVALIFSVILTVISYIVFRNKNNFIKIVEENKYFWIGNYFVMGAVIGFCMFPIYGPGDWNEMSIELLNVTDDFQVNCLVMFEVVILIAYREYKKTITNI</sequence>
<feature type="transmembrane region" description="Helical" evidence="1">
    <location>
        <begin position="131"/>
        <end position="149"/>
    </location>
</feature>
<evidence type="ECO:0000256" key="1">
    <source>
        <dbReference type="SAM" id="Phobius"/>
    </source>
</evidence>
<comment type="caution">
    <text evidence="2">The sequence shown here is derived from an EMBL/GenBank/DDBJ whole genome shotgun (WGS) entry which is preliminary data.</text>
</comment>
<keyword evidence="1" id="KW-0472">Membrane</keyword>
<keyword evidence="1" id="KW-0812">Transmembrane</keyword>
<keyword evidence="3" id="KW-1185">Reference proteome</keyword>
<feature type="transmembrane region" description="Helical" evidence="1">
    <location>
        <begin position="164"/>
        <end position="184"/>
    </location>
</feature>
<keyword evidence="1" id="KW-1133">Transmembrane helix</keyword>
<evidence type="ECO:0000313" key="3">
    <source>
        <dbReference type="Proteomes" id="UP000597877"/>
    </source>
</evidence>
<dbReference type="RefSeq" id="WP_118589051.1">
    <property type="nucleotide sequence ID" value="NZ_JACOOZ010000010.1"/>
</dbReference>
<reference evidence="2 3" key="1">
    <citation type="submission" date="2020-08" db="EMBL/GenBank/DDBJ databases">
        <title>Genome public.</title>
        <authorList>
            <person name="Liu C."/>
            <person name="Sun Q."/>
        </authorList>
    </citation>
    <scope>NUCLEOTIDE SEQUENCE [LARGE SCALE GENOMIC DNA]</scope>
    <source>
        <strain evidence="2 3">BX4</strain>
    </source>
</reference>
<name>A0ABR7F561_9FIRM</name>
<dbReference type="EMBL" id="JACOOZ010000010">
    <property type="protein sequence ID" value="MBC5668748.1"/>
    <property type="molecule type" value="Genomic_DNA"/>
</dbReference>
<accession>A0ABR7F561</accession>
<feature type="transmembrane region" description="Helical" evidence="1">
    <location>
        <begin position="12"/>
        <end position="30"/>
    </location>
</feature>
<gene>
    <name evidence="2" type="ORF">H8S00_12295</name>
</gene>
<protein>
    <submittedName>
        <fullName evidence="2">Uncharacterized protein</fullName>
    </submittedName>
</protein>
<feature type="transmembrane region" description="Helical" evidence="1">
    <location>
        <begin position="42"/>
        <end position="60"/>
    </location>
</feature>
<dbReference type="Proteomes" id="UP000597877">
    <property type="component" value="Unassembled WGS sequence"/>
</dbReference>
<organism evidence="2 3">
    <name type="scientific">Eubacterium segne</name>
    <dbReference type="NCBI Taxonomy" id="2763045"/>
    <lineage>
        <taxon>Bacteria</taxon>
        <taxon>Bacillati</taxon>
        <taxon>Bacillota</taxon>
        <taxon>Clostridia</taxon>
        <taxon>Eubacteriales</taxon>
        <taxon>Eubacteriaceae</taxon>
        <taxon>Eubacterium</taxon>
    </lineage>
</organism>
<feature type="transmembrane region" description="Helical" evidence="1">
    <location>
        <begin position="204"/>
        <end position="220"/>
    </location>
</feature>